<evidence type="ECO:0000313" key="2">
    <source>
        <dbReference type="Proteomes" id="UP000778864"/>
    </source>
</evidence>
<name>A0A943ABJ3_VEIPA</name>
<accession>A0A943ABJ3</accession>
<proteinExistence type="predicted"/>
<sequence>MALSRSEQEISIVKSANEKEFSLYVTDPKFVRKMKRIGVDPYKQEKIDDDTYGYFYKLDEKQISFRKKRVLSEEQKEILSYRMKNIRK</sequence>
<protein>
    <submittedName>
        <fullName evidence="1">Uncharacterized protein</fullName>
    </submittedName>
</protein>
<reference evidence="1" key="1">
    <citation type="submission" date="2021-02" db="EMBL/GenBank/DDBJ databases">
        <title>Infant gut strain persistence is associated with maternal origin, phylogeny, and functional potential including surface adhesion and iron acquisition.</title>
        <authorList>
            <person name="Lou Y.C."/>
        </authorList>
    </citation>
    <scope>NUCLEOTIDE SEQUENCE</scope>
    <source>
        <strain evidence="1">L3_108_031G1_dasL3_108_031G1_concoct_20</strain>
    </source>
</reference>
<comment type="caution">
    <text evidence="1">The sequence shown here is derived from an EMBL/GenBank/DDBJ whole genome shotgun (WGS) entry which is preliminary data.</text>
</comment>
<gene>
    <name evidence="1" type="ORF">KHZ90_08710</name>
</gene>
<dbReference type="Proteomes" id="UP000778864">
    <property type="component" value="Unassembled WGS sequence"/>
</dbReference>
<dbReference type="AlphaFoldDB" id="A0A943ABJ3"/>
<dbReference type="RefSeq" id="WP_278468195.1">
    <property type="nucleotide sequence ID" value="NZ_JAGZMU010000005.1"/>
</dbReference>
<organism evidence="1 2">
    <name type="scientific">Veillonella parvula</name>
    <name type="common">Staphylococcus parvulus</name>
    <dbReference type="NCBI Taxonomy" id="29466"/>
    <lineage>
        <taxon>Bacteria</taxon>
        <taxon>Bacillati</taxon>
        <taxon>Bacillota</taxon>
        <taxon>Negativicutes</taxon>
        <taxon>Veillonellales</taxon>
        <taxon>Veillonellaceae</taxon>
        <taxon>Veillonella</taxon>
    </lineage>
</organism>
<dbReference type="EMBL" id="JAGZMU010000005">
    <property type="protein sequence ID" value="MBS4893843.1"/>
    <property type="molecule type" value="Genomic_DNA"/>
</dbReference>
<evidence type="ECO:0000313" key="1">
    <source>
        <dbReference type="EMBL" id="MBS4893843.1"/>
    </source>
</evidence>